<keyword evidence="9 14" id="KW-0472">Membrane</keyword>
<feature type="active site" evidence="12">
    <location>
        <position position="213"/>
    </location>
</feature>
<evidence type="ECO:0000256" key="5">
    <source>
        <dbReference type="ARBA" id="ARBA00022729"/>
    </source>
</evidence>
<reference evidence="16 17" key="1">
    <citation type="journal article" date="2017" name="Nat. Ecol. Evol.">
        <title>Scallop genome provides insights into evolution of bilaterian karyotype and development.</title>
        <authorList>
            <person name="Wang S."/>
            <person name="Zhang J."/>
            <person name="Jiao W."/>
            <person name="Li J."/>
            <person name="Xun X."/>
            <person name="Sun Y."/>
            <person name="Guo X."/>
            <person name="Huan P."/>
            <person name="Dong B."/>
            <person name="Zhang L."/>
            <person name="Hu X."/>
            <person name="Sun X."/>
            <person name="Wang J."/>
            <person name="Zhao C."/>
            <person name="Wang Y."/>
            <person name="Wang D."/>
            <person name="Huang X."/>
            <person name="Wang R."/>
            <person name="Lv J."/>
            <person name="Li Y."/>
            <person name="Zhang Z."/>
            <person name="Liu B."/>
            <person name="Lu W."/>
            <person name="Hui Y."/>
            <person name="Liang J."/>
            <person name="Zhou Z."/>
            <person name="Hou R."/>
            <person name="Li X."/>
            <person name="Liu Y."/>
            <person name="Li H."/>
            <person name="Ning X."/>
            <person name="Lin Y."/>
            <person name="Zhao L."/>
            <person name="Xing Q."/>
            <person name="Dou J."/>
            <person name="Li Y."/>
            <person name="Mao J."/>
            <person name="Guo H."/>
            <person name="Dou H."/>
            <person name="Li T."/>
            <person name="Mu C."/>
            <person name="Jiang W."/>
            <person name="Fu Q."/>
            <person name="Fu X."/>
            <person name="Miao Y."/>
            <person name="Liu J."/>
            <person name="Yu Q."/>
            <person name="Li R."/>
            <person name="Liao H."/>
            <person name="Li X."/>
            <person name="Kong Y."/>
            <person name="Jiang Z."/>
            <person name="Chourrout D."/>
            <person name="Li R."/>
            <person name="Bao Z."/>
        </authorList>
    </citation>
    <scope>NUCLEOTIDE SEQUENCE [LARGE SCALE GENOMIC DNA]</scope>
    <source>
        <strain evidence="16 17">PY_sf001</strain>
    </source>
</reference>
<keyword evidence="6 13" id="KW-0064">Aspartyl protease</keyword>
<keyword evidence="5" id="KW-0732">Signal</keyword>
<sequence>MEVLMGSPPQQLNVLIDTGSSNFAVAASPNPDITAWFHINESSTYKDVGTDVYVPYTQGNWRGVLATDLVTLASMSNSSVNAHIAFILQSSDFFINGSNWQGILGMGYAAIAQPGSYVVPFFDSLVTQADVENVFSMQLCGTVYRPINRTGETEMGGSLVLGGVDASLFTGQMLYTPIHKEWYYEVIILDVMVAGTSLHLDCKEYNFGKTIVDSGTTNLRLPIKVFKTLVTKVKQHLQMSGTLPRENFWEGVDHICWEEGKIPYNDFPTITISFPRTKNSSFDLVVSPQQYIRPVGEDNDDTAGVDCFKFAVASSTSGTVLGAVVMEGFYVVFDRAHKRIGFGESTCPPRDHTAVTSNIKGPNVYTGNATDCAYFKPDAEAATLTLVAYVMAGICCACLIPLIVMVIHWNCRRWNCHKLKRQNSDSNDLMGDTS</sequence>
<dbReference type="EMBL" id="NEDP02005330">
    <property type="protein sequence ID" value="OWF41934.1"/>
    <property type="molecule type" value="Genomic_DNA"/>
</dbReference>
<protein>
    <submittedName>
        <fullName evidence="16">Beta-secretase 1</fullName>
    </submittedName>
</protein>
<dbReference type="InterPro" id="IPR001969">
    <property type="entry name" value="Aspartic_peptidase_AS"/>
</dbReference>
<evidence type="ECO:0000259" key="15">
    <source>
        <dbReference type="PROSITE" id="PS51767"/>
    </source>
</evidence>
<dbReference type="PRINTS" id="PR01816">
    <property type="entry name" value="BACE1"/>
</dbReference>
<keyword evidence="3 13" id="KW-0645">Protease</keyword>
<feature type="domain" description="Peptidase A1" evidence="15">
    <location>
        <begin position="1"/>
        <end position="343"/>
    </location>
</feature>
<dbReference type="PROSITE" id="PS00141">
    <property type="entry name" value="ASP_PROTEASE"/>
    <property type="match status" value="1"/>
</dbReference>
<dbReference type="InterPro" id="IPR001461">
    <property type="entry name" value="Aspartic_peptidase_A1"/>
</dbReference>
<dbReference type="Pfam" id="PF00026">
    <property type="entry name" value="Asp"/>
    <property type="match status" value="1"/>
</dbReference>
<dbReference type="OrthoDB" id="2747330at2759"/>
<dbReference type="FunFam" id="2.40.70.10:FF:000007">
    <property type="entry name" value="Beta-secretase 1"/>
    <property type="match status" value="1"/>
</dbReference>
<comment type="similarity">
    <text evidence="2 13">Belongs to the peptidase A1 family.</text>
</comment>
<dbReference type="GO" id="GO:0004190">
    <property type="term" value="F:aspartic-type endopeptidase activity"/>
    <property type="evidence" value="ECO:0007669"/>
    <property type="project" value="UniProtKB-KW"/>
</dbReference>
<dbReference type="PRINTS" id="PR01815">
    <property type="entry name" value="BACEFAMILY"/>
</dbReference>
<dbReference type="GO" id="GO:0005886">
    <property type="term" value="C:plasma membrane"/>
    <property type="evidence" value="ECO:0007669"/>
    <property type="project" value="TreeGrafter"/>
</dbReference>
<proteinExistence type="inferred from homology"/>
<dbReference type="InterPro" id="IPR009120">
    <property type="entry name" value="BACE1"/>
</dbReference>
<keyword evidence="7 13" id="KW-0378">Hydrolase</keyword>
<evidence type="ECO:0000256" key="12">
    <source>
        <dbReference type="PIRSR" id="PIRSR601461-1"/>
    </source>
</evidence>
<keyword evidence="17" id="KW-1185">Reference proteome</keyword>
<dbReference type="GO" id="GO:0006509">
    <property type="term" value="P:membrane protein ectodomain proteolysis"/>
    <property type="evidence" value="ECO:0007669"/>
    <property type="project" value="TreeGrafter"/>
</dbReference>
<keyword evidence="10" id="KW-0865">Zymogen</keyword>
<dbReference type="GO" id="GO:0005802">
    <property type="term" value="C:trans-Golgi network"/>
    <property type="evidence" value="ECO:0007669"/>
    <property type="project" value="TreeGrafter"/>
</dbReference>
<evidence type="ECO:0000256" key="10">
    <source>
        <dbReference type="ARBA" id="ARBA00023145"/>
    </source>
</evidence>
<dbReference type="FunFam" id="2.40.70.10:FF:000003">
    <property type="entry name" value="Beta-secretase 1"/>
    <property type="match status" value="1"/>
</dbReference>
<evidence type="ECO:0000256" key="1">
    <source>
        <dbReference type="ARBA" id="ARBA00004479"/>
    </source>
</evidence>
<evidence type="ECO:0000313" key="17">
    <source>
        <dbReference type="Proteomes" id="UP000242188"/>
    </source>
</evidence>
<dbReference type="GO" id="GO:0050435">
    <property type="term" value="P:amyloid-beta metabolic process"/>
    <property type="evidence" value="ECO:0007669"/>
    <property type="project" value="TreeGrafter"/>
</dbReference>
<evidence type="ECO:0000256" key="13">
    <source>
        <dbReference type="RuleBase" id="RU000454"/>
    </source>
</evidence>
<dbReference type="SUPFAM" id="SSF50630">
    <property type="entry name" value="Acid proteases"/>
    <property type="match status" value="1"/>
</dbReference>
<accession>A0A210PZK9</accession>
<name>A0A210PZK9_MIZYE</name>
<organism evidence="16 17">
    <name type="scientific">Mizuhopecten yessoensis</name>
    <name type="common">Japanese scallop</name>
    <name type="synonym">Patinopecten yessoensis</name>
    <dbReference type="NCBI Taxonomy" id="6573"/>
    <lineage>
        <taxon>Eukaryota</taxon>
        <taxon>Metazoa</taxon>
        <taxon>Spiralia</taxon>
        <taxon>Lophotrochozoa</taxon>
        <taxon>Mollusca</taxon>
        <taxon>Bivalvia</taxon>
        <taxon>Autobranchia</taxon>
        <taxon>Pteriomorphia</taxon>
        <taxon>Pectinida</taxon>
        <taxon>Pectinoidea</taxon>
        <taxon>Pectinidae</taxon>
        <taxon>Mizuhopecten</taxon>
    </lineage>
</organism>
<evidence type="ECO:0000256" key="9">
    <source>
        <dbReference type="ARBA" id="ARBA00023136"/>
    </source>
</evidence>
<evidence type="ECO:0000256" key="8">
    <source>
        <dbReference type="ARBA" id="ARBA00022989"/>
    </source>
</evidence>
<feature type="active site" evidence="12">
    <location>
        <position position="17"/>
    </location>
</feature>
<evidence type="ECO:0000256" key="4">
    <source>
        <dbReference type="ARBA" id="ARBA00022692"/>
    </source>
</evidence>
<comment type="subcellular location">
    <subcellularLocation>
        <location evidence="1">Membrane</location>
        <topology evidence="1">Single-pass type I membrane protein</topology>
    </subcellularLocation>
</comment>
<dbReference type="GO" id="GO:0005768">
    <property type="term" value="C:endosome"/>
    <property type="evidence" value="ECO:0007669"/>
    <property type="project" value="TreeGrafter"/>
</dbReference>
<dbReference type="Proteomes" id="UP000242188">
    <property type="component" value="Unassembled WGS sequence"/>
</dbReference>
<evidence type="ECO:0000256" key="14">
    <source>
        <dbReference type="SAM" id="Phobius"/>
    </source>
</evidence>
<dbReference type="InterPro" id="IPR021109">
    <property type="entry name" value="Peptidase_aspartic_dom_sf"/>
</dbReference>
<evidence type="ECO:0000313" key="16">
    <source>
        <dbReference type="EMBL" id="OWF41934.1"/>
    </source>
</evidence>
<comment type="caution">
    <text evidence="16">The sequence shown here is derived from an EMBL/GenBank/DDBJ whole genome shotgun (WGS) entry which is preliminary data.</text>
</comment>
<evidence type="ECO:0000256" key="6">
    <source>
        <dbReference type="ARBA" id="ARBA00022750"/>
    </source>
</evidence>
<dbReference type="STRING" id="6573.A0A210PZK9"/>
<evidence type="ECO:0000256" key="2">
    <source>
        <dbReference type="ARBA" id="ARBA00007447"/>
    </source>
</evidence>
<dbReference type="PANTHER" id="PTHR47965">
    <property type="entry name" value="ASPARTYL PROTEASE-RELATED"/>
    <property type="match status" value="1"/>
</dbReference>
<keyword evidence="11" id="KW-1015">Disulfide bond</keyword>
<keyword evidence="4 14" id="KW-0812">Transmembrane</keyword>
<evidence type="ECO:0000256" key="7">
    <source>
        <dbReference type="ARBA" id="ARBA00022801"/>
    </source>
</evidence>
<dbReference type="Gene3D" id="2.40.70.10">
    <property type="entry name" value="Acid Proteases"/>
    <property type="match status" value="2"/>
</dbReference>
<dbReference type="PROSITE" id="PS51767">
    <property type="entry name" value="PEPTIDASE_A1"/>
    <property type="match status" value="1"/>
</dbReference>
<gene>
    <name evidence="16" type="ORF">KP79_PYT22481</name>
</gene>
<evidence type="ECO:0000256" key="3">
    <source>
        <dbReference type="ARBA" id="ARBA00022670"/>
    </source>
</evidence>
<dbReference type="PRINTS" id="PR00792">
    <property type="entry name" value="PEPSIN"/>
</dbReference>
<dbReference type="AlphaFoldDB" id="A0A210PZK9"/>
<dbReference type="InterPro" id="IPR009119">
    <property type="entry name" value="BACE"/>
</dbReference>
<dbReference type="PANTHER" id="PTHR47965:SF12">
    <property type="entry name" value="ASPARTIC PROTEINASE 3-RELATED"/>
    <property type="match status" value="1"/>
</dbReference>
<evidence type="ECO:0000256" key="11">
    <source>
        <dbReference type="ARBA" id="ARBA00023157"/>
    </source>
</evidence>
<feature type="transmembrane region" description="Helical" evidence="14">
    <location>
        <begin position="386"/>
        <end position="411"/>
    </location>
</feature>
<dbReference type="InterPro" id="IPR033121">
    <property type="entry name" value="PEPTIDASE_A1"/>
</dbReference>
<keyword evidence="8 14" id="KW-1133">Transmembrane helix</keyword>